<sequence length="113" mass="12269">MARSRRRRGHGHVAQPRVHNKAPVPSLFVFAVIAPEGALHAHFELEPGRCYGPGDVQVERGAGGGPAPHRLTVTATCLPAEMDFRRMAARAATRSANVPQDPLLQLLHLLIPF</sequence>
<keyword evidence="1" id="KW-0614">Plasmid</keyword>
<name>Q1J3C4_DEIGD</name>
<dbReference type="HOGENOM" id="CLU_2129350_0_0_0"/>
<dbReference type="KEGG" id="dge:Dgeo_2576"/>
<reference evidence="1" key="1">
    <citation type="submission" date="2006-04" db="EMBL/GenBank/DDBJ databases">
        <title>Complete sequence of plasmid1 pDGEO01 of Deinococcus geothermalis DSM 11300.</title>
        <authorList>
            <consortium name="US DOE Joint Genome Institute"/>
            <person name="Copeland A."/>
            <person name="Lucas S."/>
            <person name="Lapidus A."/>
            <person name="Barry K."/>
            <person name="Detter J.C."/>
            <person name="Glavina del Rio T."/>
            <person name="Hammon N."/>
            <person name="Israni S."/>
            <person name="Dalin E."/>
            <person name="Tice H."/>
            <person name="Pitluck S."/>
            <person name="Brettin T."/>
            <person name="Bruce D."/>
            <person name="Han C."/>
            <person name="Tapia R."/>
            <person name="Saunders E."/>
            <person name="Gilna P."/>
            <person name="Schmutz J."/>
            <person name="Larimer F."/>
            <person name="Land M."/>
            <person name="Hauser L."/>
            <person name="Kyrpides N."/>
            <person name="Kim E."/>
            <person name="Daly M.J."/>
            <person name="Fredrickson J.K."/>
            <person name="Makarova K.S."/>
            <person name="Gaidamakova E.K."/>
            <person name="Zhai M."/>
            <person name="Richardson P."/>
        </authorList>
    </citation>
    <scope>NUCLEOTIDE SEQUENCE</scope>
    <source>
        <strain evidence="1">DSM 11300</strain>
        <plasmid evidence="1">pDGEO01</plasmid>
    </source>
</reference>
<proteinExistence type="predicted"/>
<dbReference type="AlphaFoldDB" id="Q1J3C4"/>
<keyword evidence="2" id="KW-1185">Reference proteome</keyword>
<evidence type="ECO:0000313" key="2">
    <source>
        <dbReference type="Proteomes" id="UP000002431"/>
    </source>
</evidence>
<dbReference type="EMBL" id="CP000358">
    <property type="protein sequence ID" value="ABF44010.1"/>
    <property type="molecule type" value="Genomic_DNA"/>
</dbReference>
<dbReference type="Proteomes" id="UP000002431">
    <property type="component" value="Plasmid pDGEO01"/>
</dbReference>
<geneLocation type="plasmid" evidence="1 2">
    <name>pDGEO01</name>
</geneLocation>
<protein>
    <submittedName>
        <fullName evidence="1">Uncharacterized protein</fullName>
    </submittedName>
</protein>
<gene>
    <name evidence="1" type="ordered locus">Dgeo_2576</name>
</gene>
<evidence type="ECO:0000313" key="1">
    <source>
        <dbReference type="EMBL" id="ABF44010.1"/>
    </source>
</evidence>
<organism evidence="1 2">
    <name type="scientific">Deinococcus geothermalis (strain DSM 11300 / CIP 105573 / AG-3a)</name>
    <dbReference type="NCBI Taxonomy" id="319795"/>
    <lineage>
        <taxon>Bacteria</taxon>
        <taxon>Thermotogati</taxon>
        <taxon>Deinococcota</taxon>
        <taxon>Deinococci</taxon>
        <taxon>Deinococcales</taxon>
        <taxon>Deinococcaceae</taxon>
        <taxon>Deinococcus</taxon>
    </lineage>
</organism>
<accession>Q1J3C4</accession>